<dbReference type="Proteomes" id="UP000175616">
    <property type="component" value="Unassembled WGS sequence"/>
</dbReference>
<reference evidence="1 2" key="1">
    <citation type="submission" date="2016-06" db="EMBL/GenBank/DDBJ databases">
        <title>Gene turnover analysis identifies the evolutionary adaptation of the extremophile Acidithiobacillus caldus.</title>
        <authorList>
            <person name="Zhang X."/>
        </authorList>
    </citation>
    <scope>NUCLEOTIDE SEQUENCE [LARGE SCALE GENOMIC DNA]</scope>
    <source>
        <strain evidence="1 2">DX</strain>
    </source>
</reference>
<dbReference type="GeneID" id="92932032"/>
<proteinExistence type="predicted"/>
<organism evidence="1 2">
    <name type="scientific">Acidithiobacillus caldus</name>
    <dbReference type="NCBI Taxonomy" id="33059"/>
    <lineage>
        <taxon>Bacteria</taxon>
        <taxon>Pseudomonadati</taxon>
        <taxon>Pseudomonadota</taxon>
        <taxon>Acidithiobacillia</taxon>
        <taxon>Acidithiobacillales</taxon>
        <taxon>Acidithiobacillaceae</taxon>
        <taxon>Acidithiobacillus</taxon>
    </lineage>
</organism>
<dbReference type="EMBL" id="LZYE01000162">
    <property type="protein sequence ID" value="OFC36376.1"/>
    <property type="molecule type" value="Genomic_DNA"/>
</dbReference>
<gene>
    <name evidence="1" type="ORF">BAE27_06250</name>
</gene>
<dbReference type="AlphaFoldDB" id="A0A1E7YN99"/>
<accession>A0A1E7YN99</accession>
<dbReference type="RefSeq" id="WP_014003264.1">
    <property type="nucleotide sequence ID" value="NZ_LZYE01000162.1"/>
</dbReference>
<comment type="caution">
    <text evidence="1">The sequence shown here is derived from an EMBL/GenBank/DDBJ whole genome shotgun (WGS) entry which is preliminary data.</text>
</comment>
<protein>
    <submittedName>
        <fullName evidence="1">Uncharacterized protein</fullName>
    </submittedName>
</protein>
<sequence>MSARSDFKKKIEGLSSVGIHMVIDQLKEKWNDDDSNNAAVRRFIKICKEELQVRYELSTIPSEVAKRNAAIKGIAEWIRVPEGAQL</sequence>
<evidence type="ECO:0000313" key="1">
    <source>
        <dbReference type="EMBL" id="OFC36376.1"/>
    </source>
</evidence>
<evidence type="ECO:0000313" key="2">
    <source>
        <dbReference type="Proteomes" id="UP000175616"/>
    </source>
</evidence>
<name>A0A1E7YN99_9PROT</name>